<reference evidence="2 3" key="1">
    <citation type="submission" date="2019-04" db="EMBL/GenBank/DDBJ databases">
        <title>Annotation for the trematode Fasciola gigantica.</title>
        <authorList>
            <person name="Choi Y.-J."/>
        </authorList>
    </citation>
    <scope>NUCLEOTIDE SEQUENCE [LARGE SCALE GENOMIC DNA]</scope>
    <source>
        <strain evidence="2">Uganda_cow_1</strain>
    </source>
</reference>
<sequence>MPAALLVPLLPPPLLHHGPEYRRILTHFIDGHVIYESNKPFPVKHGMSVVEAVLLHQCITEDEEEDDAMRYSVNTTDGLHRPRRFSSFSSGVAFDEPVPSPVDGEQPMQLGDEFSQKDCVADEKESNPCALQPVPKRLS</sequence>
<dbReference type="OrthoDB" id="2390104at2759"/>
<evidence type="ECO:0000313" key="2">
    <source>
        <dbReference type="EMBL" id="TPP66897.1"/>
    </source>
</evidence>
<keyword evidence="3" id="KW-1185">Reference proteome</keyword>
<comment type="caution">
    <text evidence="2">The sequence shown here is derived from an EMBL/GenBank/DDBJ whole genome shotgun (WGS) entry which is preliminary data.</text>
</comment>
<feature type="compositionally biased region" description="Basic and acidic residues" evidence="1">
    <location>
        <begin position="114"/>
        <end position="126"/>
    </location>
</feature>
<feature type="region of interest" description="Disordered" evidence="1">
    <location>
        <begin position="81"/>
        <end position="139"/>
    </location>
</feature>
<dbReference type="EMBL" id="SUNJ01001295">
    <property type="protein sequence ID" value="TPP66897.1"/>
    <property type="molecule type" value="Genomic_DNA"/>
</dbReference>
<gene>
    <name evidence="2" type="ORF">FGIG_02965</name>
</gene>
<proteinExistence type="predicted"/>
<accession>A0A504Z851</accession>
<name>A0A504Z851_FASGI</name>
<dbReference type="AlphaFoldDB" id="A0A504Z851"/>
<evidence type="ECO:0000313" key="3">
    <source>
        <dbReference type="Proteomes" id="UP000316759"/>
    </source>
</evidence>
<organism evidence="2 3">
    <name type="scientific">Fasciola gigantica</name>
    <name type="common">Giant liver fluke</name>
    <dbReference type="NCBI Taxonomy" id="46835"/>
    <lineage>
        <taxon>Eukaryota</taxon>
        <taxon>Metazoa</taxon>
        <taxon>Spiralia</taxon>
        <taxon>Lophotrochozoa</taxon>
        <taxon>Platyhelminthes</taxon>
        <taxon>Trematoda</taxon>
        <taxon>Digenea</taxon>
        <taxon>Plagiorchiida</taxon>
        <taxon>Echinostomata</taxon>
        <taxon>Echinostomatoidea</taxon>
        <taxon>Fasciolidae</taxon>
        <taxon>Fasciola</taxon>
    </lineage>
</organism>
<evidence type="ECO:0000256" key="1">
    <source>
        <dbReference type="SAM" id="MobiDB-lite"/>
    </source>
</evidence>
<dbReference type="STRING" id="46835.A0A504Z851"/>
<dbReference type="Proteomes" id="UP000316759">
    <property type="component" value="Unassembled WGS sequence"/>
</dbReference>
<protein>
    <submittedName>
        <fullName evidence="2">Uncharacterized protein</fullName>
    </submittedName>
</protein>